<dbReference type="Proteomes" id="UP000235122">
    <property type="component" value="Unassembled WGS sequence"/>
</dbReference>
<organism evidence="2 3">
    <name type="scientific">Winkia neuii</name>
    <dbReference type="NCBI Taxonomy" id="33007"/>
    <lineage>
        <taxon>Bacteria</taxon>
        <taxon>Bacillati</taxon>
        <taxon>Actinomycetota</taxon>
        <taxon>Actinomycetes</taxon>
        <taxon>Actinomycetales</taxon>
        <taxon>Actinomycetaceae</taxon>
        <taxon>Winkia</taxon>
    </lineage>
</organism>
<keyword evidence="3" id="KW-1185">Reference proteome</keyword>
<accession>A0A2I1IQI1</accession>
<dbReference type="STRING" id="33007.HMPREF3198_00085"/>
<evidence type="ECO:0000256" key="1">
    <source>
        <dbReference type="SAM" id="Phobius"/>
    </source>
</evidence>
<keyword evidence="1" id="KW-0472">Membrane</keyword>
<name>A0A2I1IQI1_9ACTO</name>
<evidence type="ECO:0000313" key="2">
    <source>
        <dbReference type="EMBL" id="PKY73383.1"/>
    </source>
</evidence>
<reference evidence="2 3" key="1">
    <citation type="submission" date="2017-12" db="EMBL/GenBank/DDBJ databases">
        <title>Phylogenetic diversity of female urinary microbiome.</title>
        <authorList>
            <person name="Thomas-White K."/>
            <person name="Wolfe A.J."/>
        </authorList>
    </citation>
    <scope>NUCLEOTIDE SEQUENCE [LARGE SCALE GENOMIC DNA]</scope>
    <source>
        <strain evidence="2 3">UMB0402</strain>
    </source>
</reference>
<dbReference type="EMBL" id="PKKO01000001">
    <property type="protein sequence ID" value="PKY73383.1"/>
    <property type="molecule type" value="Genomic_DNA"/>
</dbReference>
<protein>
    <submittedName>
        <fullName evidence="2">Uncharacterized protein</fullName>
    </submittedName>
</protein>
<keyword evidence="1" id="KW-1133">Transmembrane helix</keyword>
<proteinExistence type="predicted"/>
<gene>
    <name evidence="2" type="ORF">CYJ19_02015</name>
</gene>
<dbReference type="AlphaFoldDB" id="A0A2I1IQI1"/>
<sequence>MSTKHLQAARATLFIAHFAGFGLTAWITATTGPHPALAGLALAWAFLSWWAWTLAGTLLIEINNQDHQIQDYETRERAAYHTQTLLLDSLMDLIEKTEKENPEK</sequence>
<comment type="caution">
    <text evidence="2">The sequence shown here is derived from an EMBL/GenBank/DDBJ whole genome shotgun (WGS) entry which is preliminary data.</text>
</comment>
<feature type="transmembrane region" description="Helical" evidence="1">
    <location>
        <begin position="41"/>
        <end position="60"/>
    </location>
</feature>
<dbReference type="RefSeq" id="WP_004808262.1">
    <property type="nucleotide sequence ID" value="NZ_CP118946.1"/>
</dbReference>
<evidence type="ECO:0000313" key="3">
    <source>
        <dbReference type="Proteomes" id="UP000235122"/>
    </source>
</evidence>
<keyword evidence="1" id="KW-0812">Transmembrane</keyword>
<feature type="transmembrane region" description="Helical" evidence="1">
    <location>
        <begin position="12"/>
        <end position="29"/>
    </location>
</feature>